<dbReference type="EMBL" id="JAUEPT010000016">
    <property type="protein sequence ID" value="KAK0445551.1"/>
    <property type="molecule type" value="Genomic_DNA"/>
</dbReference>
<proteinExistence type="predicted"/>
<organism evidence="1 2">
    <name type="scientific">Armillaria borealis</name>
    <dbReference type="NCBI Taxonomy" id="47425"/>
    <lineage>
        <taxon>Eukaryota</taxon>
        <taxon>Fungi</taxon>
        <taxon>Dikarya</taxon>
        <taxon>Basidiomycota</taxon>
        <taxon>Agaricomycotina</taxon>
        <taxon>Agaricomycetes</taxon>
        <taxon>Agaricomycetidae</taxon>
        <taxon>Agaricales</taxon>
        <taxon>Marasmiineae</taxon>
        <taxon>Physalacriaceae</taxon>
        <taxon>Armillaria</taxon>
    </lineage>
</organism>
<keyword evidence="2" id="KW-1185">Reference proteome</keyword>
<accession>A0AA39JML0</accession>
<dbReference type="Proteomes" id="UP001175226">
    <property type="component" value="Unassembled WGS sequence"/>
</dbReference>
<gene>
    <name evidence="1" type="ORF">EV421DRAFT_1797243</name>
</gene>
<reference evidence="1" key="1">
    <citation type="submission" date="2023-06" db="EMBL/GenBank/DDBJ databases">
        <authorList>
            <consortium name="Lawrence Berkeley National Laboratory"/>
            <person name="Ahrendt S."/>
            <person name="Sahu N."/>
            <person name="Indic B."/>
            <person name="Wong-Bajracharya J."/>
            <person name="Merenyi Z."/>
            <person name="Ke H.-M."/>
            <person name="Monk M."/>
            <person name="Kocsube S."/>
            <person name="Drula E."/>
            <person name="Lipzen A."/>
            <person name="Balint B."/>
            <person name="Henrissat B."/>
            <person name="Andreopoulos B."/>
            <person name="Martin F.M."/>
            <person name="Harder C.B."/>
            <person name="Rigling D."/>
            <person name="Ford K.L."/>
            <person name="Foster G.D."/>
            <person name="Pangilinan J."/>
            <person name="Papanicolaou A."/>
            <person name="Barry K."/>
            <person name="LaButti K."/>
            <person name="Viragh M."/>
            <person name="Koriabine M."/>
            <person name="Yan M."/>
            <person name="Riley R."/>
            <person name="Champramary S."/>
            <person name="Plett K.L."/>
            <person name="Tsai I.J."/>
            <person name="Slot J."/>
            <person name="Sipos G."/>
            <person name="Plett J."/>
            <person name="Nagy L.G."/>
            <person name="Grigoriev I.V."/>
        </authorList>
    </citation>
    <scope>NUCLEOTIDE SEQUENCE</scope>
    <source>
        <strain evidence="1">FPL87.14</strain>
    </source>
</reference>
<comment type="caution">
    <text evidence="1">The sequence shown here is derived from an EMBL/GenBank/DDBJ whole genome shotgun (WGS) entry which is preliminary data.</text>
</comment>
<sequence length="240" mass="26295">MSSAVIPSRGQCIQVTDSIQLCQCLWFFPPGSPLLDQYICDGCGHGIHTHVDYVSMVVNHHSPTQCAAYVQKTPLAQRCTCEAQIYDHIAIDNPYRSPEPWNVLDYFPYSNSPPSNVDGSSNNSMKSPFTSTGGIFMTVTPTPVSSDYIASPAFVPSCDAGNPSFTSMFISSPSASSTLSDVQPDVTHTQAYRSDNYSDPFINSYAHQTDGEATNVSYEYQEYPNEMYGAIPETWSGPYA</sequence>
<evidence type="ECO:0000313" key="2">
    <source>
        <dbReference type="Proteomes" id="UP001175226"/>
    </source>
</evidence>
<name>A0AA39JML0_9AGAR</name>
<evidence type="ECO:0000313" key="1">
    <source>
        <dbReference type="EMBL" id="KAK0445551.1"/>
    </source>
</evidence>
<protein>
    <submittedName>
        <fullName evidence="1">Uncharacterized protein</fullName>
    </submittedName>
</protein>
<dbReference type="AlphaFoldDB" id="A0AA39JML0"/>